<dbReference type="GeneID" id="39586516"/>
<dbReference type="OrthoDB" id="2574774at2759"/>
<organism evidence="1 2">
    <name type="scientific">Apiotrichum porosum</name>
    <dbReference type="NCBI Taxonomy" id="105984"/>
    <lineage>
        <taxon>Eukaryota</taxon>
        <taxon>Fungi</taxon>
        <taxon>Dikarya</taxon>
        <taxon>Basidiomycota</taxon>
        <taxon>Agaricomycotina</taxon>
        <taxon>Tremellomycetes</taxon>
        <taxon>Trichosporonales</taxon>
        <taxon>Trichosporonaceae</taxon>
        <taxon>Apiotrichum</taxon>
    </lineage>
</organism>
<dbReference type="RefSeq" id="XP_028474192.1">
    <property type="nucleotide sequence ID" value="XM_028617729.1"/>
</dbReference>
<protein>
    <recommendedName>
        <fullName evidence="3">BTB domain-containing protein</fullName>
    </recommendedName>
</protein>
<comment type="caution">
    <text evidence="1">The sequence shown here is derived from an EMBL/GenBank/DDBJ whole genome shotgun (WGS) entry which is preliminary data.</text>
</comment>
<reference evidence="1 2" key="1">
    <citation type="submission" date="2018-11" db="EMBL/GenBank/DDBJ databases">
        <title>Genome sequence of Apiotrichum porosum DSM 27194.</title>
        <authorList>
            <person name="Aliyu H."/>
            <person name="Gorte O."/>
            <person name="Ochsenreither K."/>
        </authorList>
    </citation>
    <scope>NUCLEOTIDE SEQUENCE [LARGE SCALE GENOMIC DNA]</scope>
    <source>
        <strain evidence="1 2">DSM 27194</strain>
    </source>
</reference>
<accession>A0A427XJG6</accession>
<name>A0A427XJG6_9TREE</name>
<proteinExistence type="predicted"/>
<dbReference type="Proteomes" id="UP000279236">
    <property type="component" value="Unassembled WGS sequence"/>
</dbReference>
<dbReference type="STRING" id="105984.A0A427XJG6"/>
<keyword evidence="2" id="KW-1185">Reference proteome</keyword>
<evidence type="ECO:0000313" key="1">
    <source>
        <dbReference type="EMBL" id="RSH79045.1"/>
    </source>
</evidence>
<evidence type="ECO:0008006" key="3">
    <source>
        <dbReference type="Google" id="ProtNLM"/>
    </source>
</evidence>
<dbReference type="EMBL" id="RSCE01000011">
    <property type="protein sequence ID" value="RSH79045.1"/>
    <property type="molecule type" value="Genomic_DNA"/>
</dbReference>
<dbReference type="AlphaFoldDB" id="A0A427XJG6"/>
<evidence type="ECO:0000313" key="2">
    <source>
        <dbReference type="Proteomes" id="UP000279236"/>
    </source>
</evidence>
<gene>
    <name evidence="1" type="ORF">EHS24_001973</name>
</gene>
<sequence length="284" mass="31884">MEYEQRVSLHSNLRPKRPRVSGAALCADTRSQQEHEKVIVDDTTWNEGDFTLISSDNIPFKVLSHHILSTSTVFRHGREYATSGHDTIEFTDTTFETAVTLRDFLRAITQGHFLTKYYPHAKGEWIGTTAAVNLSAFLGKWECEAALSSLKIHSLQRLSEEDIGPVKFFVVGSVLNDSHICYKSLLSPYWHHNSTGNTGRGSSKSIAARFPRLSGPSLDPTALSYDTYNQIPTAYMWALTRAWAEGKDPKDTAQKFLGFISYTKGMSSSIKRCCIVTDPQRIRV</sequence>